<dbReference type="Proteomes" id="UP000467637">
    <property type="component" value="Unassembled WGS sequence"/>
</dbReference>
<keyword evidence="1" id="KW-0238">DNA-binding</keyword>
<evidence type="ECO:0000313" key="4">
    <source>
        <dbReference type="Proteomes" id="UP000467637"/>
    </source>
</evidence>
<dbReference type="PANTHER" id="PTHR46797:SF1">
    <property type="entry name" value="METHYLPHOSPHONATE SYNTHASE"/>
    <property type="match status" value="1"/>
</dbReference>
<organism evidence="3 4">
    <name type="scientific">Paenibacillus anseongense</name>
    <dbReference type="NCBI Taxonomy" id="2682845"/>
    <lineage>
        <taxon>Bacteria</taxon>
        <taxon>Bacillati</taxon>
        <taxon>Bacillota</taxon>
        <taxon>Bacilli</taxon>
        <taxon>Bacillales</taxon>
        <taxon>Paenibacillaceae</taxon>
        <taxon>Paenibacillus</taxon>
    </lineage>
</organism>
<dbReference type="Pfam" id="PF01381">
    <property type="entry name" value="HTH_3"/>
    <property type="match status" value="1"/>
</dbReference>
<feature type="domain" description="HTH cro/C1-type" evidence="2">
    <location>
        <begin position="36"/>
        <end position="91"/>
    </location>
</feature>
<accession>A0ABW9UIX9</accession>
<dbReference type="EMBL" id="WSEM01000034">
    <property type="protein sequence ID" value="MVQ39113.1"/>
    <property type="molecule type" value="Genomic_DNA"/>
</dbReference>
<dbReference type="InterPro" id="IPR010982">
    <property type="entry name" value="Lambda_DNA-bd_dom_sf"/>
</dbReference>
<protein>
    <submittedName>
        <fullName evidence="3">Helix-turn-helix domain-containing protein</fullName>
    </submittedName>
</protein>
<dbReference type="InterPro" id="IPR001387">
    <property type="entry name" value="Cro/C1-type_HTH"/>
</dbReference>
<dbReference type="PANTHER" id="PTHR46797">
    <property type="entry name" value="HTH-TYPE TRANSCRIPTIONAL REGULATOR"/>
    <property type="match status" value="1"/>
</dbReference>
<dbReference type="PROSITE" id="PS50943">
    <property type="entry name" value="HTH_CROC1"/>
    <property type="match status" value="1"/>
</dbReference>
<gene>
    <name evidence="3" type="ORF">GON05_31440</name>
</gene>
<evidence type="ECO:0000256" key="1">
    <source>
        <dbReference type="ARBA" id="ARBA00023125"/>
    </source>
</evidence>
<reference evidence="3 4" key="1">
    <citation type="submission" date="2019-12" db="EMBL/GenBank/DDBJ databases">
        <authorList>
            <person name="Huq M.A."/>
        </authorList>
    </citation>
    <scope>NUCLEOTIDE SEQUENCE [LARGE SCALE GENOMIC DNA]</scope>
    <source>
        <strain evidence="3 4">MAH-34</strain>
    </source>
</reference>
<evidence type="ECO:0000259" key="2">
    <source>
        <dbReference type="PROSITE" id="PS50943"/>
    </source>
</evidence>
<dbReference type="SMART" id="SM00530">
    <property type="entry name" value="HTH_XRE"/>
    <property type="match status" value="1"/>
</dbReference>
<dbReference type="CDD" id="cd00093">
    <property type="entry name" value="HTH_XRE"/>
    <property type="match status" value="1"/>
</dbReference>
<evidence type="ECO:0000313" key="3">
    <source>
        <dbReference type="EMBL" id="MVQ39113.1"/>
    </source>
</evidence>
<dbReference type="SUPFAM" id="SSF47413">
    <property type="entry name" value="lambda repressor-like DNA-binding domains"/>
    <property type="match status" value="1"/>
</dbReference>
<proteinExistence type="predicted"/>
<dbReference type="InterPro" id="IPR050807">
    <property type="entry name" value="TransReg_Diox_bact_type"/>
</dbReference>
<comment type="caution">
    <text evidence="3">The sequence shown here is derived from an EMBL/GenBank/DDBJ whole genome shotgun (WGS) entry which is preliminary data.</text>
</comment>
<keyword evidence="4" id="KW-1185">Reference proteome</keyword>
<sequence length="142" mass="16666">MGHDFRSGNQLVLCIQFKKNSYDRRIQMSQRLGQELRRLRKKKGLTLEEAASATGITLQYMSLLEKGQRKSASFEIMANISKFYGIPLDYFAQFVDDDQNEVHNLSETELEIWSAINNKVKDEIYYKKGDLLADWLRSFFRK</sequence>
<name>A0ABW9UIX9_9BACL</name>
<dbReference type="Gene3D" id="1.10.260.40">
    <property type="entry name" value="lambda repressor-like DNA-binding domains"/>
    <property type="match status" value="1"/>
</dbReference>